<comment type="caution">
    <text evidence="1">The sequence shown here is derived from an EMBL/GenBank/DDBJ whole genome shotgun (WGS) entry which is preliminary data.</text>
</comment>
<reference evidence="1" key="1">
    <citation type="submission" date="2021-01" db="EMBL/GenBank/DDBJ databases">
        <authorList>
            <consortium name="Genoscope - CEA"/>
            <person name="William W."/>
        </authorList>
    </citation>
    <scope>NUCLEOTIDE SEQUENCE</scope>
</reference>
<dbReference type="EMBL" id="CAJJDN010000009">
    <property type="protein sequence ID" value="CAD8055763.1"/>
    <property type="molecule type" value="Genomic_DNA"/>
</dbReference>
<keyword evidence="2" id="KW-1185">Reference proteome</keyword>
<sequence>MQKYHQQVKCNPFQHKLYQFLWLVCQQYKVFLNYQSVFVPMSTIFLNNQDRMQDERKATPAQNQFQFYQEQSAKMIFIFSKRIHLPRIRKCKSHVLVCCDIPYFFILERQLIKGKLIADIIQAPCFREYLK</sequence>
<proteinExistence type="predicted"/>
<evidence type="ECO:0000313" key="1">
    <source>
        <dbReference type="EMBL" id="CAD8055763.1"/>
    </source>
</evidence>
<dbReference type="Proteomes" id="UP000692954">
    <property type="component" value="Unassembled WGS sequence"/>
</dbReference>
<name>A0A8S1KP94_9CILI</name>
<organism evidence="1 2">
    <name type="scientific">Paramecium sonneborni</name>
    <dbReference type="NCBI Taxonomy" id="65129"/>
    <lineage>
        <taxon>Eukaryota</taxon>
        <taxon>Sar</taxon>
        <taxon>Alveolata</taxon>
        <taxon>Ciliophora</taxon>
        <taxon>Intramacronucleata</taxon>
        <taxon>Oligohymenophorea</taxon>
        <taxon>Peniculida</taxon>
        <taxon>Parameciidae</taxon>
        <taxon>Paramecium</taxon>
    </lineage>
</organism>
<dbReference type="AlphaFoldDB" id="A0A8S1KP94"/>
<accession>A0A8S1KP94</accession>
<evidence type="ECO:0000313" key="2">
    <source>
        <dbReference type="Proteomes" id="UP000692954"/>
    </source>
</evidence>
<protein>
    <submittedName>
        <fullName evidence="1">Uncharacterized protein</fullName>
    </submittedName>
</protein>
<gene>
    <name evidence="1" type="ORF">PSON_ATCC_30995.1.T0090408</name>
</gene>
<dbReference type="OrthoDB" id="10390918at2759"/>